<dbReference type="Proteomes" id="UP001348369">
    <property type="component" value="Chromosome"/>
</dbReference>
<dbReference type="EMBL" id="CP109109">
    <property type="protein sequence ID" value="WSB95706.1"/>
    <property type="molecule type" value="Genomic_DNA"/>
</dbReference>
<organism evidence="1 2">
    <name type="scientific">Streptomyces scopuliridis</name>
    <dbReference type="NCBI Taxonomy" id="452529"/>
    <lineage>
        <taxon>Bacteria</taxon>
        <taxon>Bacillati</taxon>
        <taxon>Actinomycetota</taxon>
        <taxon>Actinomycetes</taxon>
        <taxon>Kitasatosporales</taxon>
        <taxon>Streptomycetaceae</taxon>
        <taxon>Streptomyces</taxon>
    </lineage>
</organism>
<evidence type="ECO:0000313" key="2">
    <source>
        <dbReference type="Proteomes" id="UP001348369"/>
    </source>
</evidence>
<proteinExistence type="predicted"/>
<gene>
    <name evidence="1" type="ORF">OG835_00755</name>
</gene>
<evidence type="ECO:0000313" key="1">
    <source>
        <dbReference type="EMBL" id="WSB95706.1"/>
    </source>
</evidence>
<accession>A0ACD4ZD32</accession>
<protein>
    <submittedName>
        <fullName evidence="1">Uncharacterized protein</fullName>
    </submittedName>
</protein>
<keyword evidence="2" id="KW-1185">Reference proteome</keyword>
<name>A0ACD4ZD32_9ACTN</name>
<reference evidence="1" key="1">
    <citation type="submission" date="2022-10" db="EMBL/GenBank/DDBJ databases">
        <title>The complete genomes of actinobacterial strains from the NBC collection.</title>
        <authorList>
            <person name="Joergensen T.S."/>
            <person name="Alvarez Arevalo M."/>
            <person name="Sterndorff E.B."/>
            <person name="Faurdal D."/>
            <person name="Vuksanovic O."/>
            <person name="Mourched A.-S."/>
            <person name="Charusanti P."/>
            <person name="Shaw S."/>
            <person name="Blin K."/>
            <person name="Weber T."/>
        </authorList>
    </citation>
    <scope>NUCLEOTIDE SEQUENCE</scope>
    <source>
        <strain evidence="1">NBC 01771</strain>
    </source>
</reference>
<sequence>MTPRIGMRAIRKEQLQPRPTVRNLLNALARWFQAVPFRVADDTSSIIRTPPSRKASAERQSLDI</sequence>